<name>A0AAV2PNZ3_MEGNR</name>
<keyword evidence="3" id="KW-0378">Hydrolase</keyword>
<dbReference type="PROSITE" id="PS50600">
    <property type="entry name" value="ULP_PROTEASE"/>
    <property type="match status" value="1"/>
</dbReference>
<dbReference type="GO" id="GO:0008234">
    <property type="term" value="F:cysteine-type peptidase activity"/>
    <property type="evidence" value="ECO:0007669"/>
    <property type="project" value="UniProtKB-KW"/>
</dbReference>
<dbReference type="InterPro" id="IPR044613">
    <property type="entry name" value="Nep1/2-like"/>
</dbReference>
<organism evidence="6 7">
    <name type="scientific">Meganyctiphanes norvegica</name>
    <name type="common">Northern krill</name>
    <name type="synonym">Thysanopoda norvegica</name>
    <dbReference type="NCBI Taxonomy" id="48144"/>
    <lineage>
        <taxon>Eukaryota</taxon>
        <taxon>Metazoa</taxon>
        <taxon>Ecdysozoa</taxon>
        <taxon>Arthropoda</taxon>
        <taxon>Crustacea</taxon>
        <taxon>Multicrustacea</taxon>
        <taxon>Malacostraca</taxon>
        <taxon>Eumalacostraca</taxon>
        <taxon>Eucarida</taxon>
        <taxon>Euphausiacea</taxon>
        <taxon>Euphausiidae</taxon>
        <taxon>Meganyctiphanes</taxon>
    </lineage>
</organism>
<evidence type="ECO:0000256" key="4">
    <source>
        <dbReference type="ARBA" id="ARBA00022807"/>
    </source>
</evidence>
<evidence type="ECO:0000256" key="2">
    <source>
        <dbReference type="ARBA" id="ARBA00022670"/>
    </source>
</evidence>
<evidence type="ECO:0000256" key="1">
    <source>
        <dbReference type="ARBA" id="ARBA00005234"/>
    </source>
</evidence>
<evidence type="ECO:0000313" key="7">
    <source>
        <dbReference type="Proteomes" id="UP001497623"/>
    </source>
</evidence>
<keyword evidence="2" id="KW-0645">Protease</keyword>
<dbReference type="InterPro" id="IPR003653">
    <property type="entry name" value="Peptidase_C48_C"/>
</dbReference>
<dbReference type="AlphaFoldDB" id="A0AAV2PNZ3"/>
<evidence type="ECO:0000313" key="6">
    <source>
        <dbReference type="EMBL" id="CAL4061592.1"/>
    </source>
</evidence>
<sequence length="131" mass="15553">GGTHWSLLMFCKKENKYYHYDPIEGKNIDHAKELVVNTLDLNNFGWRGLPEYQEIKCPQQENSYDCGPYIMVYIQEITNNIVSGKELNRYHLNRDDATKFREQLKEIIQYRISKTKIVEIHIEEAKKDQQG</sequence>
<evidence type="ECO:0000259" key="5">
    <source>
        <dbReference type="PROSITE" id="PS50600"/>
    </source>
</evidence>
<evidence type="ECO:0000256" key="3">
    <source>
        <dbReference type="ARBA" id="ARBA00022801"/>
    </source>
</evidence>
<dbReference type="GO" id="GO:0006508">
    <property type="term" value="P:proteolysis"/>
    <property type="evidence" value="ECO:0007669"/>
    <property type="project" value="UniProtKB-KW"/>
</dbReference>
<dbReference type="SUPFAM" id="SSF54001">
    <property type="entry name" value="Cysteine proteinases"/>
    <property type="match status" value="1"/>
</dbReference>
<accession>A0AAV2PNZ3</accession>
<gene>
    <name evidence="6" type="ORF">MNOR_LOCUS2219</name>
</gene>
<keyword evidence="7" id="KW-1185">Reference proteome</keyword>
<keyword evidence="4" id="KW-0788">Thiol protease</keyword>
<comment type="similarity">
    <text evidence="1">Belongs to the peptidase C48 family.</text>
</comment>
<comment type="caution">
    <text evidence="6">The sequence shown here is derived from an EMBL/GenBank/DDBJ whole genome shotgun (WGS) entry which is preliminary data.</text>
</comment>
<dbReference type="PANTHER" id="PTHR46468:SF1">
    <property type="entry name" value="SENTRIN-SPECIFIC PROTEASE 8"/>
    <property type="match status" value="1"/>
</dbReference>
<dbReference type="PANTHER" id="PTHR46468">
    <property type="entry name" value="SENTRIN-SPECIFIC PROTEASE 8"/>
    <property type="match status" value="1"/>
</dbReference>
<dbReference type="Proteomes" id="UP001497623">
    <property type="component" value="Unassembled WGS sequence"/>
</dbReference>
<protein>
    <recommendedName>
        <fullName evidence="5">Ubiquitin-like protease family profile domain-containing protein</fullName>
    </recommendedName>
</protein>
<dbReference type="Gene3D" id="3.40.395.10">
    <property type="entry name" value="Adenoviral Proteinase, Chain A"/>
    <property type="match status" value="1"/>
</dbReference>
<feature type="domain" description="Ubiquitin-like protease family profile" evidence="5">
    <location>
        <begin position="1"/>
        <end position="77"/>
    </location>
</feature>
<dbReference type="Pfam" id="PF02902">
    <property type="entry name" value="Peptidase_C48"/>
    <property type="match status" value="1"/>
</dbReference>
<proteinExistence type="inferred from homology"/>
<dbReference type="GO" id="GO:0019784">
    <property type="term" value="F:deNEDDylase activity"/>
    <property type="evidence" value="ECO:0007669"/>
    <property type="project" value="InterPro"/>
</dbReference>
<dbReference type="InterPro" id="IPR038765">
    <property type="entry name" value="Papain-like_cys_pep_sf"/>
</dbReference>
<dbReference type="EMBL" id="CAXKWB010000653">
    <property type="protein sequence ID" value="CAL4061592.1"/>
    <property type="molecule type" value="Genomic_DNA"/>
</dbReference>
<reference evidence="6 7" key="1">
    <citation type="submission" date="2024-05" db="EMBL/GenBank/DDBJ databases">
        <authorList>
            <person name="Wallberg A."/>
        </authorList>
    </citation>
    <scope>NUCLEOTIDE SEQUENCE [LARGE SCALE GENOMIC DNA]</scope>
</reference>
<feature type="non-terminal residue" evidence="6">
    <location>
        <position position="1"/>
    </location>
</feature>
<dbReference type="GO" id="GO:0000338">
    <property type="term" value="P:protein deneddylation"/>
    <property type="evidence" value="ECO:0007669"/>
    <property type="project" value="TreeGrafter"/>
</dbReference>